<gene>
    <name evidence="1" type="ORF">FG381_11810</name>
</gene>
<accession>A0ABX5VIW3</accession>
<dbReference type="RefSeq" id="WP_139688970.1">
    <property type="nucleotide sequence ID" value="NZ_CP040882.1"/>
</dbReference>
<reference evidence="2" key="1">
    <citation type="submission" date="2019-06" db="EMBL/GenBank/DDBJ databases">
        <authorList>
            <person name="Oh B.S."/>
        </authorList>
    </citation>
    <scope>NUCLEOTIDE SEQUENCE [LARGE SCALE GENOMIC DNA]</scope>
    <source>
        <strain evidence="2">KGMB03119</strain>
    </source>
</reference>
<keyword evidence="2" id="KW-1185">Reference proteome</keyword>
<proteinExistence type="predicted"/>
<sequence>MHPYRDIYEPAVLARAKALLDEIHEAALYEFAYGRELRRTLLRPTFQRLALEVLADEDLIEEKGWDWIAVSASRDMVIADDLDRWFPN</sequence>
<dbReference type="EMBL" id="CP040882">
    <property type="protein sequence ID" value="QDA55560.1"/>
    <property type="molecule type" value="Genomic_DNA"/>
</dbReference>
<protein>
    <submittedName>
        <fullName evidence="1">Uncharacterized protein</fullName>
    </submittedName>
</protein>
<name>A0ABX5VIW3_9BURK</name>
<organism evidence="1 2">
    <name type="scientific">Sutterella faecalis</name>
    <dbReference type="NCBI Taxonomy" id="2584944"/>
    <lineage>
        <taxon>Bacteria</taxon>
        <taxon>Pseudomonadati</taxon>
        <taxon>Pseudomonadota</taxon>
        <taxon>Betaproteobacteria</taxon>
        <taxon>Burkholderiales</taxon>
        <taxon>Sutterellaceae</taxon>
        <taxon>Sutterella</taxon>
    </lineage>
</organism>
<dbReference type="Proteomes" id="UP000308889">
    <property type="component" value="Chromosome"/>
</dbReference>
<evidence type="ECO:0000313" key="1">
    <source>
        <dbReference type="EMBL" id="QDA55560.1"/>
    </source>
</evidence>
<evidence type="ECO:0000313" key="2">
    <source>
        <dbReference type="Proteomes" id="UP000308889"/>
    </source>
</evidence>